<evidence type="ECO:0000256" key="7">
    <source>
        <dbReference type="ARBA" id="ARBA00023158"/>
    </source>
</evidence>
<feature type="compositionally biased region" description="Polar residues" evidence="10">
    <location>
        <begin position="709"/>
        <end position="724"/>
    </location>
</feature>
<reference evidence="14" key="3">
    <citation type="submission" date="2015-04" db="UniProtKB">
        <authorList>
            <consortium name="EnsemblPlants"/>
        </authorList>
    </citation>
    <scope>IDENTIFICATION</scope>
    <source>
        <strain evidence="14">cv. Jemalong A17</strain>
    </source>
</reference>
<dbReference type="Gramene" id="rna35086">
    <property type="protein sequence ID" value="RHN50760.1"/>
    <property type="gene ID" value="gene35086"/>
</dbReference>
<keyword evidence="8" id="KW-0539">Nucleus</keyword>
<dbReference type="InterPro" id="IPR044876">
    <property type="entry name" value="HRDC_dom_sf"/>
</dbReference>
<protein>
    <submittedName>
        <fullName evidence="12">Exosome complex exonuclease RRP6</fullName>
    </submittedName>
    <submittedName>
        <fullName evidence="13">Putative ribonuclease D</fullName>
        <ecNumber evidence="13">3.1.13.5</ecNumber>
    </submittedName>
</protein>
<dbReference type="InterPro" id="IPR010997">
    <property type="entry name" value="HRDC-like_sf"/>
</dbReference>
<feature type="compositionally biased region" description="Polar residues" evidence="10">
    <location>
        <begin position="743"/>
        <end position="762"/>
    </location>
</feature>
<dbReference type="SMART" id="SM00474">
    <property type="entry name" value="35EXOc"/>
    <property type="match status" value="1"/>
</dbReference>
<dbReference type="Proteomes" id="UP000002051">
    <property type="component" value="Chromosome 6"/>
</dbReference>
<dbReference type="InterPro" id="IPR002121">
    <property type="entry name" value="HRDC_dom"/>
</dbReference>
<dbReference type="GO" id="GO:0071036">
    <property type="term" value="P:nuclear polyadenylation-dependent snoRNA catabolic process"/>
    <property type="evidence" value="ECO:0000318"/>
    <property type="project" value="GO_Central"/>
</dbReference>
<proteinExistence type="inferred from homology"/>
<evidence type="ECO:0000256" key="9">
    <source>
        <dbReference type="ARBA" id="ARBA00043957"/>
    </source>
</evidence>
<dbReference type="GO" id="GO:0071038">
    <property type="term" value="P:TRAMP-dependent tRNA surveillance pathway"/>
    <property type="evidence" value="ECO:0000318"/>
    <property type="project" value="GO_Central"/>
</dbReference>
<dbReference type="PROSITE" id="PS50967">
    <property type="entry name" value="HRDC"/>
    <property type="match status" value="1"/>
</dbReference>
<sequence length="882" mass="98574">MNVDHDQPPPTATATAALQTLTSGPLSSSVASLAASSRCIPSERDFFFYRNFNEFKLPIDEISRESQSMLEAIGVASNSPFPGDLDDGYDWLVNVNDDVLERFDVANDEFREYRRIQEEDAKNGNGNGRMNGSEAMMVDDGFEIVYGKKKKGGRGKVVGVEDSEISVAEGVKVAMKDKRTVGGKAKIPFHIPTIRRPQDEFSIIVNNANVPFEHVWLQRSDDGQKFVHPLEKLSVLDFVDKDPENIVPQKPPSLESTPFKLVEEVKDLKEMAAKLRSVNEFAVDLEHNQYRSFQGLTCLMQISTRTEDFVVDTLKLRIHIGPHLREVFKDPSKRKVMHGADKDIVWLQRDFGIYVCNMFDTGQASKVLKLERNSLEHLLNHFCEITANKEYQNADWRLRPIPDEMLRYAREDTHYLLYIYDTMRINLCSLPKAPESSDTPLVEVYKRSYDVCMQLYEKELLTENSYLHIYGLQGAGFNAQQLAIVSGLCEWRDIVARAEDESTGYVLPNKTVLEIAKQMPVTTNKLRRLVKTKHPYLEHNLDSVVTVIRHSIQNAAAFEAAAQQLKEGNATTGSDAVPVTTEDPAPQTQNPKESFQHQDTDVQIKLKPNNVTSELPRESLTIPEQTRDANVGALSTLKGNGATVQVLKKPGGAFGALLGNSASKRKLGLDKKGKEEIKLEQIRSSVTLPFHSFSGGSETSKPVVETPSVADQQKPVTDPASTSALDEIIMLDTDTGVEEDVEQNNNLENPTEQTEKNPSASTSDEDEPKSLSELSANFKKCFQSNKQNNRIRKPKKTEQASGLLQLTPYDYEAAMNHVKFGEKKKNPSSQNCDGRAEKEDASGKKKRSTIGDGQPSDLPKQFQQGRRRAAFPASGNRSATFR</sequence>
<dbReference type="InterPro" id="IPR002562">
    <property type="entry name" value="3'-5'_exonuclease_dom"/>
</dbReference>
<gene>
    <name evidence="14" type="primary">25495837</name>
    <name evidence="12" type="ordered locus">MTR_6g027760</name>
    <name evidence="13" type="ORF">MtrunA17_Chr6g0460981</name>
</gene>
<dbReference type="Gene3D" id="3.30.420.10">
    <property type="entry name" value="Ribonuclease H-like superfamily/Ribonuclease H"/>
    <property type="match status" value="1"/>
</dbReference>
<feature type="domain" description="HRDC" evidence="11">
    <location>
        <begin position="478"/>
        <end position="558"/>
    </location>
</feature>
<keyword evidence="6 12" id="KW-0269">Exonuclease</keyword>
<dbReference type="GO" id="GO:0000175">
    <property type="term" value="F:3'-5'-RNA exonuclease activity"/>
    <property type="evidence" value="ECO:0000318"/>
    <property type="project" value="GO_Central"/>
</dbReference>
<dbReference type="InterPro" id="IPR045092">
    <property type="entry name" value="Rrp6-like"/>
</dbReference>
<reference evidence="16" key="4">
    <citation type="journal article" date="2018" name="Nat. Plants">
        <title>Whole-genome landscape of Medicago truncatula symbiotic genes.</title>
        <authorList>
            <person name="Pecrix Y."/>
            <person name="Staton S.E."/>
            <person name="Sallet E."/>
            <person name="Lelandais-Briere C."/>
            <person name="Moreau S."/>
            <person name="Carrere S."/>
            <person name="Blein T."/>
            <person name="Jardinaud M.F."/>
            <person name="Latrasse D."/>
            <person name="Zouine M."/>
            <person name="Zahm M."/>
            <person name="Kreplak J."/>
            <person name="Mayjonade B."/>
            <person name="Satge C."/>
            <person name="Perez M."/>
            <person name="Cauet S."/>
            <person name="Marande W."/>
            <person name="Chantry-Darmon C."/>
            <person name="Lopez-Roques C."/>
            <person name="Bouchez O."/>
            <person name="Berard A."/>
            <person name="Debelle F."/>
            <person name="Munos S."/>
            <person name="Bendahmane A."/>
            <person name="Berges H."/>
            <person name="Niebel A."/>
            <person name="Buitink J."/>
            <person name="Frugier F."/>
            <person name="Benhamed M."/>
            <person name="Crespi M."/>
            <person name="Gouzy J."/>
            <person name="Gamas P."/>
        </authorList>
    </citation>
    <scope>NUCLEOTIDE SEQUENCE [LARGE SCALE GENOMIC DNA]</scope>
    <source>
        <strain evidence="16">cv. Jemalong A17</strain>
    </source>
</reference>
<feature type="compositionally biased region" description="Basic and acidic residues" evidence="10">
    <location>
        <begin position="834"/>
        <end position="843"/>
    </location>
</feature>
<keyword evidence="7" id="KW-0943">RNA-mediated gene silencing</keyword>
<dbReference type="CDD" id="cd06147">
    <property type="entry name" value="Rrp6p_like_exo"/>
    <property type="match status" value="1"/>
</dbReference>
<dbReference type="AlphaFoldDB" id="A0A072UIC2"/>
<evidence type="ECO:0000256" key="3">
    <source>
        <dbReference type="ARBA" id="ARBA00022722"/>
    </source>
</evidence>
<dbReference type="SMART" id="SM00341">
    <property type="entry name" value="HRDC"/>
    <property type="match status" value="1"/>
</dbReference>
<keyword evidence="3" id="KW-0540">Nuclease</keyword>
<dbReference type="EnsemblPlants" id="KEH25570">
    <property type="protein sequence ID" value="KEH25570"/>
    <property type="gene ID" value="MTR_6g027760"/>
</dbReference>
<dbReference type="STRING" id="3880.A0A072UIC2"/>
<keyword evidence="5" id="KW-0271">Exosome</keyword>
<evidence type="ECO:0000256" key="6">
    <source>
        <dbReference type="ARBA" id="ARBA00022839"/>
    </source>
</evidence>
<dbReference type="SUPFAM" id="SSF53098">
    <property type="entry name" value="Ribonuclease H-like"/>
    <property type="match status" value="1"/>
</dbReference>
<reference evidence="13" key="5">
    <citation type="journal article" date="2018" name="Nat. Plants">
        <title>Whole-genome landscape of Medicago truncatula symbiotic genes.</title>
        <authorList>
            <person name="Pecrix Y."/>
            <person name="Gamas P."/>
            <person name="Carrere S."/>
        </authorList>
    </citation>
    <scope>NUCLEOTIDE SEQUENCE</scope>
    <source>
        <tissue evidence="13">Leaves</tissue>
    </source>
</reference>
<evidence type="ECO:0000259" key="11">
    <source>
        <dbReference type="PROSITE" id="PS50967"/>
    </source>
</evidence>
<name>A0A072UIC2_MEDTR</name>
<evidence type="ECO:0000313" key="15">
    <source>
        <dbReference type="Proteomes" id="UP000002051"/>
    </source>
</evidence>
<dbReference type="Proteomes" id="UP000265566">
    <property type="component" value="Chromosome 6"/>
</dbReference>
<dbReference type="GO" id="GO:0080188">
    <property type="term" value="P:gene silencing by siRNA-directed DNA methylation"/>
    <property type="evidence" value="ECO:0007669"/>
    <property type="project" value="UniProtKB-ARBA"/>
</dbReference>
<keyword evidence="15" id="KW-1185">Reference proteome</keyword>
<evidence type="ECO:0000313" key="16">
    <source>
        <dbReference type="Proteomes" id="UP000265566"/>
    </source>
</evidence>
<reference evidence="12 15" key="2">
    <citation type="journal article" date="2014" name="BMC Genomics">
        <title>An improved genome release (version Mt4.0) for the model legume Medicago truncatula.</title>
        <authorList>
            <person name="Tang H."/>
            <person name="Krishnakumar V."/>
            <person name="Bidwell S."/>
            <person name="Rosen B."/>
            <person name="Chan A."/>
            <person name="Zhou S."/>
            <person name="Gentzbittel L."/>
            <person name="Childs K.L."/>
            <person name="Yandell M."/>
            <person name="Gundlach H."/>
            <person name="Mayer K.F."/>
            <person name="Schwartz D.C."/>
            <person name="Town C.D."/>
        </authorList>
    </citation>
    <scope>GENOME REANNOTATION</scope>
    <source>
        <strain evidence="12">A17</strain>
        <strain evidence="14 15">cv. Jemalong A17</strain>
    </source>
</reference>
<dbReference type="InterPro" id="IPR012337">
    <property type="entry name" value="RNaseH-like_sf"/>
</dbReference>
<feature type="region of interest" description="Disordered" evidence="10">
    <location>
        <begin position="568"/>
        <end position="599"/>
    </location>
</feature>
<keyword evidence="2" id="KW-0698">rRNA processing</keyword>
<dbReference type="InterPro" id="IPR012588">
    <property type="entry name" value="Exosome-assoc_fac_Rrp6_N"/>
</dbReference>
<dbReference type="GO" id="GO:0071044">
    <property type="term" value="P:histone mRNA catabolic process"/>
    <property type="evidence" value="ECO:0000318"/>
    <property type="project" value="GO_Central"/>
</dbReference>
<dbReference type="SUPFAM" id="SSF47819">
    <property type="entry name" value="HRDC-like"/>
    <property type="match status" value="1"/>
</dbReference>
<dbReference type="GO" id="GO:0071035">
    <property type="term" value="P:nuclear polyadenylation-dependent rRNA catabolic process"/>
    <property type="evidence" value="ECO:0000318"/>
    <property type="project" value="GO_Central"/>
</dbReference>
<dbReference type="Gene3D" id="1.10.150.80">
    <property type="entry name" value="HRDC domain"/>
    <property type="match status" value="1"/>
</dbReference>
<dbReference type="Pfam" id="PF08066">
    <property type="entry name" value="PMC2NT"/>
    <property type="match status" value="1"/>
</dbReference>
<dbReference type="GO" id="GO:0003727">
    <property type="term" value="F:single-stranded RNA binding"/>
    <property type="evidence" value="ECO:0000318"/>
    <property type="project" value="GO_Central"/>
</dbReference>
<dbReference type="PANTHER" id="PTHR12124:SF47">
    <property type="entry name" value="EXOSOME COMPONENT 10"/>
    <property type="match status" value="1"/>
</dbReference>
<dbReference type="GO" id="GO:0071037">
    <property type="term" value="P:nuclear polyadenylation-dependent snRNA catabolic process"/>
    <property type="evidence" value="ECO:0000318"/>
    <property type="project" value="GO_Central"/>
</dbReference>
<evidence type="ECO:0000256" key="8">
    <source>
        <dbReference type="ARBA" id="ARBA00023242"/>
    </source>
</evidence>
<dbReference type="GO" id="GO:0000467">
    <property type="term" value="P:exonucleolytic trimming to generate mature 3'-end of 5.8S rRNA from tricistronic rRNA transcript (SSU-rRNA, 5.8S rRNA, LSU-rRNA)"/>
    <property type="evidence" value="ECO:0000318"/>
    <property type="project" value="GO_Central"/>
</dbReference>
<dbReference type="OrthoDB" id="2250022at2759"/>
<reference evidence="12 15" key="1">
    <citation type="journal article" date="2011" name="Nature">
        <title>The Medicago genome provides insight into the evolution of rhizobial symbioses.</title>
        <authorList>
            <person name="Young N.D."/>
            <person name="Debelle F."/>
            <person name="Oldroyd G.E."/>
            <person name="Geurts R."/>
            <person name="Cannon S.B."/>
            <person name="Udvardi M.K."/>
            <person name="Benedito V.A."/>
            <person name="Mayer K.F."/>
            <person name="Gouzy J."/>
            <person name="Schoof H."/>
            <person name="Van de Peer Y."/>
            <person name="Proost S."/>
            <person name="Cook D.R."/>
            <person name="Meyers B.C."/>
            <person name="Spannagl M."/>
            <person name="Cheung F."/>
            <person name="De Mita S."/>
            <person name="Krishnakumar V."/>
            <person name="Gundlach H."/>
            <person name="Zhou S."/>
            <person name="Mudge J."/>
            <person name="Bharti A.K."/>
            <person name="Murray J.D."/>
            <person name="Naoumkina M.A."/>
            <person name="Rosen B."/>
            <person name="Silverstein K.A."/>
            <person name="Tang H."/>
            <person name="Rombauts S."/>
            <person name="Zhao P.X."/>
            <person name="Zhou P."/>
            <person name="Barbe V."/>
            <person name="Bardou P."/>
            <person name="Bechner M."/>
            <person name="Bellec A."/>
            <person name="Berger A."/>
            <person name="Berges H."/>
            <person name="Bidwell S."/>
            <person name="Bisseling T."/>
            <person name="Choisne N."/>
            <person name="Couloux A."/>
            <person name="Denny R."/>
            <person name="Deshpande S."/>
            <person name="Dai X."/>
            <person name="Doyle J.J."/>
            <person name="Dudez A.M."/>
            <person name="Farmer A.D."/>
            <person name="Fouteau S."/>
            <person name="Franken C."/>
            <person name="Gibelin C."/>
            <person name="Gish J."/>
            <person name="Goldstein S."/>
            <person name="Gonzalez A.J."/>
            <person name="Green P.J."/>
            <person name="Hallab A."/>
            <person name="Hartog M."/>
            <person name="Hua A."/>
            <person name="Humphray S.J."/>
            <person name="Jeong D.H."/>
            <person name="Jing Y."/>
            <person name="Jocker A."/>
            <person name="Kenton S.M."/>
            <person name="Kim D.J."/>
            <person name="Klee K."/>
            <person name="Lai H."/>
            <person name="Lang C."/>
            <person name="Lin S."/>
            <person name="Macmil S.L."/>
            <person name="Magdelenat G."/>
            <person name="Matthews L."/>
            <person name="McCorrison J."/>
            <person name="Monaghan E.L."/>
            <person name="Mun J.H."/>
            <person name="Najar F.Z."/>
            <person name="Nicholson C."/>
            <person name="Noirot C."/>
            <person name="O'Bleness M."/>
            <person name="Paule C.R."/>
            <person name="Poulain J."/>
            <person name="Prion F."/>
            <person name="Qin B."/>
            <person name="Qu C."/>
            <person name="Retzel E.F."/>
            <person name="Riddle C."/>
            <person name="Sallet E."/>
            <person name="Samain S."/>
            <person name="Samson N."/>
            <person name="Sanders I."/>
            <person name="Saurat O."/>
            <person name="Scarpelli C."/>
            <person name="Schiex T."/>
            <person name="Segurens B."/>
            <person name="Severin A.J."/>
            <person name="Sherrier D.J."/>
            <person name="Shi R."/>
            <person name="Sims S."/>
            <person name="Singer S.R."/>
            <person name="Sinharoy S."/>
            <person name="Sterck L."/>
            <person name="Viollet A."/>
            <person name="Wang B.B."/>
            <person name="Wang K."/>
            <person name="Wang M."/>
            <person name="Wang X."/>
            <person name="Warfsmann J."/>
            <person name="Weissenbach J."/>
            <person name="White D.D."/>
            <person name="White J.D."/>
            <person name="Wiley G.B."/>
            <person name="Wincker P."/>
            <person name="Xing Y."/>
            <person name="Yang L."/>
            <person name="Yao Z."/>
            <person name="Ying F."/>
            <person name="Zhai J."/>
            <person name="Zhou L."/>
            <person name="Zuber A."/>
            <person name="Denarie J."/>
            <person name="Dixon R.A."/>
            <person name="May G.D."/>
            <person name="Schwartz D.C."/>
            <person name="Rogers J."/>
            <person name="Quetier F."/>
            <person name="Town C.D."/>
            <person name="Roe B.A."/>
        </authorList>
    </citation>
    <scope>NUCLEOTIDE SEQUENCE [LARGE SCALE GENOMIC DNA]</scope>
    <source>
        <strain evidence="12">A17</strain>
        <strain evidence="14 15">cv. Jemalong A17</strain>
    </source>
</reference>
<dbReference type="InterPro" id="IPR049559">
    <property type="entry name" value="Rrp6p-like_exo"/>
</dbReference>
<feature type="region of interest" description="Disordered" evidence="10">
    <location>
        <begin position="690"/>
        <end position="726"/>
    </location>
</feature>
<feature type="region of interest" description="Disordered" evidence="10">
    <location>
        <begin position="739"/>
        <end position="805"/>
    </location>
</feature>
<comment type="subcellular location">
    <subcellularLocation>
        <location evidence="1">Nucleus</location>
    </subcellularLocation>
</comment>
<dbReference type="InterPro" id="IPR036397">
    <property type="entry name" value="RNaseH_sf"/>
</dbReference>
<dbReference type="FunFam" id="3.30.420.10:FF:000065">
    <property type="entry name" value="Protein RRP6-like 2 isoform A"/>
    <property type="match status" value="1"/>
</dbReference>
<dbReference type="EC" id="3.1.13.5" evidence="13"/>
<dbReference type="GO" id="GO:0000176">
    <property type="term" value="C:nuclear exosome (RNase complex)"/>
    <property type="evidence" value="ECO:0000318"/>
    <property type="project" value="GO_Central"/>
</dbReference>
<accession>A0A072UIC2</accession>
<evidence type="ECO:0000313" key="12">
    <source>
        <dbReference type="EMBL" id="KEH25570.1"/>
    </source>
</evidence>
<dbReference type="ExpressionAtlas" id="A0A072UIC2">
    <property type="expression patterns" value="differential"/>
</dbReference>
<dbReference type="EMBL" id="PSQE01000006">
    <property type="protein sequence ID" value="RHN50760.1"/>
    <property type="molecule type" value="Genomic_DNA"/>
</dbReference>
<dbReference type="Pfam" id="PF00570">
    <property type="entry name" value="HRDC"/>
    <property type="match status" value="1"/>
</dbReference>
<evidence type="ECO:0000256" key="10">
    <source>
        <dbReference type="SAM" id="MobiDB-lite"/>
    </source>
</evidence>
<evidence type="ECO:0000313" key="13">
    <source>
        <dbReference type="EMBL" id="RHN50760.1"/>
    </source>
</evidence>
<dbReference type="GO" id="GO:0071051">
    <property type="term" value="P:poly(A)-dependent snoRNA 3'-end processing"/>
    <property type="evidence" value="ECO:0000318"/>
    <property type="project" value="GO_Central"/>
</dbReference>
<keyword evidence="4 13" id="KW-0378">Hydrolase</keyword>
<dbReference type="GO" id="GO:0071040">
    <property type="term" value="P:nuclear polyadenylation-dependent antisense transcript catabolic process"/>
    <property type="evidence" value="ECO:0000318"/>
    <property type="project" value="GO_Central"/>
</dbReference>
<evidence type="ECO:0000256" key="2">
    <source>
        <dbReference type="ARBA" id="ARBA00022552"/>
    </source>
</evidence>
<comment type="similarity">
    <text evidence="9">Belongs to the exosome component 10/RRP6 family.</text>
</comment>
<feature type="region of interest" description="Disordered" evidence="10">
    <location>
        <begin position="818"/>
        <end position="882"/>
    </location>
</feature>
<dbReference type="FunFam" id="1.10.150.80:FF:000001">
    <property type="entry name" value="Putative exosome component 10"/>
    <property type="match status" value="1"/>
</dbReference>
<dbReference type="GO" id="GO:0000166">
    <property type="term" value="F:nucleotide binding"/>
    <property type="evidence" value="ECO:0007669"/>
    <property type="project" value="InterPro"/>
</dbReference>
<dbReference type="PANTHER" id="PTHR12124">
    <property type="entry name" value="POLYMYOSITIS/SCLERODERMA AUTOANTIGEN-RELATED"/>
    <property type="match status" value="1"/>
</dbReference>
<dbReference type="Pfam" id="PF01612">
    <property type="entry name" value="DNA_pol_A_exo1"/>
    <property type="match status" value="1"/>
</dbReference>
<evidence type="ECO:0000313" key="14">
    <source>
        <dbReference type="EnsemblPlants" id="KEH25570"/>
    </source>
</evidence>
<evidence type="ECO:0000256" key="1">
    <source>
        <dbReference type="ARBA" id="ARBA00004123"/>
    </source>
</evidence>
<dbReference type="GO" id="GO:0005730">
    <property type="term" value="C:nucleolus"/>
    <property type="evidence" value="ECO:0000318"/>
    <property type="project" value="GO_Central"/>
</dbReference>
<dbReference type="GO" id="GO:0071039">
    <property type="term" value="P:nuclear polyadenylation-dependent CUT catabolic process"/>
    <property type="evidence" value="ECO:0000318"/>
    <property type="project" value="GO_Central"/>
</dbReference>
<dbReference type="KEGG" id="mtr:25495837"/>
<evidence type="ECO:0000256" key="5">
    <source>
        <dbReference type="ARBA" id="ARBA00022835"/>
    </source>
</evidence>
<organism evidence="12 15">
    <name type="scientific">Medicago truncatula</name>
    <name type="common">Barrel medic</name>
    <name type="synonym">Medicago tribuloides</name>
    <dbReference type="NCBI Taxonomy" id="3880"/>
    <lineage>
        <taxon>Eukaryota</taxon>
        <taxon>Viridiplantae</taxon>
        <taxon>Streptophyta</taxon>
        <taxon>Embryophyta</taxon>
        <taxon>Tracheophyta</taxon>
        <taxon>Spermatophyta</taxon>
        <taxon>Magnoliopsida</taxon>
        <taxon>eudicotyledons</taxon>
        <taxon>Gunneridae</taxon>
        <taxon>Pentapetalae</taxon>
        <taxon>rosids</taxon>
        <taxon>fabids</taxon>
        <taxon>Fabales</taxon>
        <taxon>Fabaceae</taxon>
        <taxon>Papilionoideae</taxon>
        <taxon>50 kb inversion clade</taxon>
        <taxon>NPAAA clade</taxon>
        <taxon>Hologalegina</taxon>
        <taxon>IRL clade</taxon>
        <taxon>Trifolieae</taxon>
        <taxon>Medicago</taxon>
    </lineage>
</organism>
<dbReference type="GO" id="GO:0033890">
    <property type="term" value="F:ribonuclease D activity"/>
    <property type="evidence" value="ECO:0007669"/>
    <property type="project" value="UniProtKB-EC"/>
</dbReference>
<dbReference type="EMBL" id="CM001222">
    <property type="protein sequence ID" value="KEH25570.1"/>
    <property type="molecule type" value="Genomic_DNA"/>
</dbReference>
<evidence type="ECO:0000256" key="4">
    <source>
        <dbReference type="ARBA" id="ARBA00022801"/>
    </source>
</evidence>